<feature type="transmembrane region" description="Helical" evidence="1">
    <location>
        <begin position="47"/>
        <end position="69"/>
    </location>
</feature>
<dbReference type="Proteomes" id="UP000711047">
    <property type="component" value="Unassembled WGS sequence"/>
</dbReference>
<keyword evidence="1" id="KW-1133">Transmembrane helix</keyword>
<name>A0ABX2DXM3_9BACL</name>
<dbReference type="RefSeq" id="WP_173140522.1">
    <property type="nucleotide sequence ID" value="NZ_JABMKX010000025.1"/>
</dbReference>
<keyword evidence="3" id="KW-1185">Reference proteome</keyword>
<keyword evidence="1" id="KW-0812">Transmembrane</keyword>
<accession>A0ABX2DXM3</accession>
<proteinExistence type="predicted"/>
<feature type="transmembrane region" description="Helical" evidence="1">
    <location>
        <begin position="12"/>
        <end position="35"/>
    </location>
</feature>
<sequence>MIGVQTMGGTDIVLLIAYGISFVCALLLMAALFLYFRKRFRARVVSLFMLATSFFLGAYTFKMAIAFWIRVSNISGGNAVNTALKSMSWTVAQTGTTLGLVILTLLMYTRRQDLFMVIPSVLEKEENRDVDA</sequence>
<dbReference type="EMBL" id="JABMKX010000025">
    <property type="protein sequence ID" value="NQX49464.1"/>
    <property type="molecule type" value="Genomic_DNA"/>
</dbReference>
<evidence type="ECO:0000256" key="1">
    <source>
        <dbReference type="SAM" id="Phobius"/>
    </source>
</evidence>
<evidence type="ECO:0000313" key="2">
    <source>
        <dbReference type="EMBL" id="NQX49464.1"/>
    </source>
</evidence>
<reference evidence="2 3" key="1">
    <citation type="submission" date="2020-05" db="EMBL/GenBank/DDBJ databases">
        <title>Paenibacillus glebae, sp. nov., Paenibacillus humi sp. nov., Paenibacillus pedi sp. nov., Paenibacillus terrestris sp. nov. and Paenibacillus terricola sp. nov., isolated from a forest top soil sample.</title>
        <authorList>
            <person name="Qi S."/>
            <person name="Carlier A."/>
            <person name="Cnockaert M."/>
            <person name="Vandamme P."/>
        </authorList>
    </citation>
    <scope>NUCLEOTIDE SEQUENCE [LARGE SCALE GENOMIC DNA]</scope>
    <source>
        <strain evidence="2 3">LMG 29502</strain>
    </source>
</reference>
<evidence type="ECO:0000313" key="3">
    <source>
        <dbReference type="Proteomes" id="UP000711047"/>
    </source>
</evidence>
<feature type="transmembrane region" description="Helical" evidence="1">
    <location>
        <begin position="89"/>
        <end position="108"/>
    </location>
</feature>
<organism evidence="2 3">
    <name type="scientific">Paenibacillus tritici</name>
    <dbReference type="NCBI Taxonomy" id="1873425"/>
    <lineage>
        <taxon>Bacteria</taxon>
        <taxon>Bacillati</taxon>
        <taxon>Bacillota</taxon>
        <taxon>Bacilli</taxon>
        <taxon>Bacillales</taxon>
        <taxon>Paenibacillaceae</taxon>
        <taxon>Paenibacillus</taxon>
    </lineage>
</organism>
<gene>
    <name evidence="2" type="ORF">HQN87_29530</name>
</gene>
<keyword evidence="1" id="KW-0472">Membrane</keyword>
<protein>
    <submittedName>
        <fullName evidence="2">Uncharacterized protein</fullName>
    </submittedName>
</protein>
<comment type="caution">
    <text evidence="2">The sequence shown here is derived from an EMBL/GenBank/DDBJ whole genome shotgun (WGS) entry which is preliminary data.</text>
</comment>